<reference evidence="3" key="2">
    <citation type="submission" date="2024-02" db="EMBL/GenBank/DDBJ databases">
        <title>Comparative genomics of Cryptococcus and Kwoniella reveals pathogenesis evolution and contrasting modes of karyotype evolution via chromosome fusion or intercentromeric recombination.</title>
        <authorList>
            <person name="Coelho M.A."/>
            <person name="David-Palma M."/>
            <person name="Shea T."/>
            <person name="Bowers K."/>
            <person name="McGinley-Smith S."/>
            <person name="Mohammad A.W."/>
            <person name="Gnirke A."/>
            <person name="Yurkov A.M."/>
            <person name="Nowrousian M."/>
            <person name="Sun S."/>
            <person name="Cuomo C.A."/>
            <person name="Heitman J."/>
        </authorList>
    </citation>
    <scope>NUCLEOTIDE SEQUENCE</scope>
    <source>
        <strain evidence="3">CBS 10117</strain>
    </source>
</reference>
<feature type="compositionally biased region" description="Acidic residues" evidence="1">
    <location>
        <begin position="324"/>
        <end position="352"/>
    </location>
</feature>
<feature type="compositionally biased region" description="Basic and acidic residues" evidence="1">
    <location>
        <begin position="383"/>
        <end position="392"/>
    </location>
</feature>
<accession>A0AAJ8KTI8</accession>
<dbReference type="SMART" id="SM00731">
    <property type="entry name" value="SprT"/>
    <property type="match status" value="1"/>
</dbReference>
<feature type="region of interest" description="Disordered" evidence="1">
    <location>
        <begin position="215"/>
        <end position="288"/>
    </location>
</feature>
<dbReference type="GO" id="GO:0005634">
    <property type="term" value="C:nucleus"/>
    <property type="evidence" value="ECO:0007669"/>
    <property type="project" value="TreeGrafter"/>
</dbReference>
<feature type="compositionally biased region" description="Polar residues" evidence="1">
    <location>
        <begin position="58"/>
        <end position="67"/>
    </location>
</feature>
<dbReference type="PANTHER" id="PTHR23099">
    <property type="entry name" value="TRANSCRIPTIONAL REGULATOR"/>
    <property type="match status" value="1"/>
</dbReference>
<dbReference type="GeneID" id="28969907"/>
<dbReference type="PANTHER" id="PTHR23099:SF0">
    <property type="entry name" value="GERM CELL NUCLEAR ACIDIC PROTEIN"/>
    <property type="match status" value="1"/>
</dbReference>
<evidence type="ECO:0000313" key="4">
    <source>
        <dbReference type="Proteomes" id="UP000078595"/>
    </source>
</evidence>
<feature type="region of interest" description="Disordered" evidence="1">
    <location>
        <begin position="33"/>
        <end position="69"/>
    </location>
</feature>
<protein>
    <recommendedName>
        <fullName evidence="2">SprT-like domain-containing protein</fullName>
    </recommendedName>
</protein>
<dbReference type="GO" id="GO:0006950">
    <property type="term" value="P:response to stress"/>
    <property type="evidence" value="ECO:0007669"/>
    <property type="project" value="UniProtKB-ARBA"/>
</dbReference>
<organism evidence="3 4">
    <name type="scientific">Kwoniella dejecticola CBS 10117</name>
    <dbReference type="NCBI Taxonomy" id="1296121"/>
    <lineage>
        <taxon>Eukaryota</taxon>
        <taxon>Fungi</taxon>
        <taxon>Dikarya</taxon>
        <taxon>Basidiomycota</taxon>
        <taxon>Agaricomycotina</taxon>
        <taxon>Tremellomycetes</taxon>
        <taxon>Tremellales</taxon>
        <taxon>Cryptococcaceae</taxon>
        <taxon>Kwoniella</taxon>
    </lineage>
</organism>
<dbReference type="InterPro" id="IPR036910">
    <property type="entry name" value="HMG_box_dom_sf"/>
</dbReference>
<evidence type="ECO:0000256" key="1">
    <source>
        <dbReference type="SAM" id="MobiDB-lite"/>
    </source>
</evidence>
<gene>
    <name evidence="3" type="ORF">I303_106190</name>
</gene>
<name>A0AAJ8KTI8_9TREE</name>
<feature type="region of interest" description="Disordered" evidence="1">
    <location>
        <begin position="418"/>
        <end position="449"/>
    </location>
</feature>
<dbReference type="EMBL" id="CP144536">
    <property type="protein sequence ID" value="WWC63585.1"/>
    <property type="molecule type" value="Genomic_DNA"/>
</dbReference>
<dbReference type="SUPFAM" id="SSF47095">
    <property type="entry name" value="HMG-box"/>
    <property type="match status" value="1"/>
</dbReference>
<dbReference type="RefSeq" id="XP_065825398.1">
    <property type="nucleotide sequence ID" value="XM_065969326.1"/>
</dbReference>
<feature type="region of interest" description="Disordered" evidence="1">
    <location>
        <begin position="92"/>
        <end position="111"/>
    </location>
</feature>
<dbReference type="CDD" id="cd00084">
    <property type="entry name" value="HMG-box_SF"/>
    <property type="match status" value="1"/>
</dbReference>
<proteinExistence type="predicted"/>
<feature type="region of interest" description="Disordered" evidence="1">
    <location>
        <begin position="324"/>
        <end position="392"/>
    </location>
</feature>
<sequence length="684" mass="76626">MIKTPYSSRRRIIIDSPDSDEGLEEVNRAYLMRTTTDSVSPPVPGPSVPRKHFPKTPLTPSRRTNFAPTPLKKLDFSSSIVKTPGRKLQGLRLLKSSTEDRRDQSSPPADLFEHCETGGHQDERGAISDGLLMELGGLRLEDEHNADFIGDSKEANIVNDIDDDIDEDEEDVDGILQFSPASAHSLDQHNSTCIRTSHSPIIAVDMPTPIEVLSDSDGSVIWNPTPRRTPGKRIVLSDSEPDSEPEAHPPTSPSSPSITRKHVAREPSASPSDQHVRPQGKPKRKPAVLRFIEDQALDLEEDEMYDEEDDTLGSLRDFIVDDEYDSEEEEEEDDEDEDEDGSLCSSEEDDDDSGRGERSGGEESDGIEILSTPPLNIKTKKPNRTESYKDEGILHYSPPKRIHILDLQLPDLDQLVIASSDSDSDSGPVHPMNTGTGRDKSQKKAFTNKGWAEERERIANAIFMDLDHKVFEKKLGAEGVGAKVIWNKRLLTTAGVARSKRVTKNGESTKEHWIELSEKVLTGEKQIINTVAHEMCHLATWIISNEYRNPHGRVFKSWGRKVMRVRKDIEVTTTHAYTIEYKYQWRCSTDYCGKVYKRHSKSIDTTKHACGSCKGKLVPLFETKQKASSAFQLYLKSNMKHAKNAMPGTSHGEVMRALSKRWNESGERGDHEVFWKSAALAARA</sequence>
<feature type="domain" description="SprT-like" evidence="2">
    <location>
        <begin position="456"/>
        <end position="620"/>
    </location>
</feature>
<dbReference type="Pfam" id="PF10263">
    <property type="entry name" value="SprT-like"/>
    <property type="match status" value="1"/>
</dbReference>
<dbReference type="AlphaFoldDB" id="A0AAJ8KTI8"/>
<evidence type="ECO:0000259" key="2">
    <source>
        <dbReference type="SMART" id="SM00731"/>
    </source>
</evidence>
<reference evidence="3" key="1">
    <citation type="submission" date="2013-07" db="EMBL/GenBank/DDBJ databases">
        <authorList>
            <consortium name="The Broad Institute Genome Sequencing Platform"/>
            <person name="Cuomo C."/>
            <person name="Litvintseva A."/>
            <person name="Chen Y."/>
            <person name="Heitman J."/>
            <person name="Sun S."/>
            <person name="Springer D."/>
            <person name="Dromer F."/>
            <person name="Young S.K."/>
            <person name="Zeng Q."/>
            <person name="Gargeya S."/>
            <person name="Fitzgerald M."/>
            <person name="Abouelleil A."/>
            <person name="Alvarado L."/>
            <person name="Berlin A.M."/>
            <person name="Chapman S.B."/>
            <person name="Dewar J."/>
            <person name="Goldberg J."/>
            <person name="Griggs A."/>
            <person name="Gujja S."/>
            <person name="Hansen M."/>
            <person name="Howarth C."/>
            <person name="Imamovic A."/>
            <person name="Larimer J."/>
            <person name="McCowan C."/>
            <person name="Murphy C."/>
            <person name="Pearson M."/>
            <person name="Priest M."/>
            <person name="Roberts A."/>
            <person name="Saif S."/>
            <person name="Shea T."/>
            <person name="Sykes S."/>
            <person name="Wortman J."/>
            <person name="Nusbaum C."/>
            <person name="Birren B."/>
        </authorList>
    </citation>
    <scope>NUCLEOTIDE SEQUENCE</scope>
    <source>
        <strain evidence="3">CBS 10117</strain>
    </source>
</reference>
<dbReference type="InterPro" id="IPR006640">
    <property type="entry name" value="SprT-like_domain"/>
</dbReference>
<evidence type="ECO:0000313" key="3">
    <source>
        <dbReference type="EMBL" id="WWC63585.1"/>
    </source>
</evidence>
<dbReference type="Proteomes" id="UP000078595">
    <property type="component" value="Chromosome 7"/>
</dbReference>
<dbReference type="KEGG" id="kdj:28969907"/>
<feature type="compositionally biased region" description="Basic residues" evidence="1">
    <location>
        <begin position="278"/>
        <end position="287"/>
    </location>
</feature>
<keyword evidence="4" id="KW-1185">Reference proteome</keyword>